<evidence type="ECO:0000256" key="1">
    <source>
        <dbReference type="PROSITE-ProRule" id="PRU00023"/>
    </source>
</evidence>
<dbReference type="PANTHER" id="PTHR24118:SF100">
    <property type="entry name" value="FYVE-TYPE DOMAIN-CONTAINING PROTEIN"/>
    <property type="match status" value="1"/>
</dbReference>
<feature type="transmembrane region" description="Helical" evidence="2">
    <location>
        <begin position="95"/>
        <end position="115"/>
    </location>
</feature>
<dbReference type="RefSeq" id="WP_394163161.1">
    <property type="nucleotide sequence ID" value="NZ_JBHGCJ010000006.1"/>
</dbReference>
<feature type="repeat" description="ANK" evidence="1">
    <location>
        <begin position="890"/>
        <end position="922"/>
    </location>
</feature>
<dbReference type="PROSITE" id="PS50297">
    <property type="entry name" value="ANK_REP_REGION"/>
    <property type="match status" value="8"/>
</dbReference>
<feature type="transmembrane region" description="Helical" evidence="2">
    <location>
        <begin position="67"/>
        <end position="88"/>
    </location>
</feature>
<dbReference type="SUPFAM" id="SSF48403">
    <property type="entry name" value="Ankyrin repeat"/>
    <property type="match status" value="3"/>
</dbReference>
<feature type="transmembrane region" description="Helical" evidence="2">
    <location>
        <begin position="145"/>
        <end position="167"/>
    </location>
</feature>
<protein>
    <submittedName>
        <fullName evidence="3">Ankyrin repeat domain-containing protein</fullName>
    </submittedName>
</protein>
<evidence type="ECO:0000256" key="2">
    <source>
        <dbReference type="SAM" id="Phobius"/>
    </source>
</evidence>
<evidence type="ECO:0000313" key="3">
    <source>
        <dbReference type="EMBL" id="MFG6109493.1"/>
    </source>
</evidence>
<accession>A0ABW7D053</accession>
<gene>
    <name evidence="3" type="ORF">ACEU0G_003505</name>
</gene>
<comment type="caution">
    <text evidence="3">The sequence shown here is derived from an EMBL/GenBank/DDBJ whole genome shotgun (WGS) entry which is preliminary data.</text>
</comment>
<feature type="repeat" description="ANK" evidence="1">
    <location>
        <begin position="440"/>
        <end position="472"/>
    </location>
</feature>
<dbReference type="Gene3D" id="1.25.40.20">
    <property type="entry name" value="Ankyrin repeat-containing domain"/>
    <property type="match status" value="6"/>
</dbReference>
<feature type="repeat" description="ANK" evidence="1">
    <location>
        <begin position="857"/>
        <end position="889"/>
    </location>
</feature>
<keyword evidence="2" id="KW-0812">Transmembrane</keyword>
<feature type="repeat" description="ANK" evidence="1">
    <location>
        <begin position="759"/>
        <end position="791"/>
    </location>
</feature>
<feature type="repeat" description="ANK" evidence="1">
    <location>
        <begin position="1041"/>
        <end position="1073"/>
    </location>
</feature>
<evidence type="ECO:0000313" key="4">
    <source>
        <dbReference type="Proteomes" id="UP001605261"/>
    </source>
</evidence>
<keyword evidence="2" id="KW-1133">Transmembrane helix</keyword>
<dbReference type="PROSITE" id="PS50088">
    <property type="entry name" value="ANK_REPEAT"/>
    <property type="match status" value="8"/>
</dbReference>
<feature type="transmembrane region" description="Helical" evidence="2">
    <location>
        <begin position="174"/>
        <end position="194"/>
    </location>
</feature>
<feature type="repeat" description="ANK" evidence="1">
    <location>
        <begin position="374"/>
        <end position="406"/>
    </location>
</feature>
<dbReference type="Proteomes" id="UP001605261">
    <property type="component" value="Unassembled WGS sequence"/>
</dbReference>
<dbReference type="Pfam" id="PF00023">
    <property type="entry name" value="Ank"/>
    <property type="match status" value="2"/>
</dbReference>
<dbReference type="PANTHER" id="PTHR24118">
    <property type="entry name" value="POTE ANKYRIN DOMAIN"/>
    <property type="match status" value="1"/>
</dbReference>
<keyword evidence="4" id="KW-1185">Reference proteome</keyword>
<dbReference type="EMBL" id="JBHGCJ010000006">
    <property type="protein sequence ID" value="MFG6109493.1"/>
    <property type="molecule type" value="Genomic_DNA"/>
</dbReference>
<dbReference type="InterPro" id="IPR036770">
    <property type="entry name" value="Ankyrin_rpt-contain_sf"/>
</dbReference>
<name>A0ABW7D053_9GAMM</name>
<proteinExistence type="predicted"/>
<dbReference type="InterPro" id="IPR002110">
    <property type="entry name" value="Ankyrin_rpt"/>
</dbReference>
<feature type="repeat" description="ANK" evidence="1">
    <location>
        <begin position="923"/>
        <end position="955"/>
    </location>
</feature>
<keyword evidence="2" id="KW-0472">Membrane</keyword>
<feature type="repeat" description="ANK" evidence="1">
    <location>
        <begin position="341"/>
        <end position="373"/>
    </location>
</feature>
<keyword evidence="1" id="KW-0040">ANK repeat</keyword>
<dbReference type="SMART" id="SM00248">
    <property type="entry name" value="ANK"/>
    <property type="match status" value="17"/>
</dbReference>
<dbReference type="Pfam" id="PF12796">
    <property type="entry name" value="Ank_2"/>
    <property type="match status" value="5"/>
</dbReference>
<sequence length="1112" mass="116341">MTDTLRSRALASAFAAGVLLALAAALGGVPAALGVALAQPAFALGISWWRRTRPVQPPAKVLRQDLPALLIPWLAGPVLLAALVAWPLSALHDSGSLAAVLGLSVAVSAALLGVWRTWPLWNEVERTAGSLNSHWQALSGRDLSAWRGLAVAALVVLVCALVVLPAWPGLVSDALRWPLTAAVVVLSPLTHLALQKIAPAASLAARAAVDMDDDRLDAFAGHAAEPQPLEPLGQHEHLPALYDAARSGRVDRALQLLAAGADPQGLPDPAWRDQRNLPVLAAVLPDLRLLRELIARGVNINAPHRGMTPLLAATRDSWHGRPEAVMTLLANGADSRAVDSEGNTPLHHAARSSDPGVAALLRDAAAEVDALNNDGWSPLAVACQVGNWRLARFLLERGAKTEPADGTPVLLAAAGTEEDDPAGVQLLLKHKARADARDRQRRSALHEAALAGHVDIIDVLLGAGANLESRDALSRTPWLEAARGGRAAVIEHLLPHHPDLNAVDVEGRNAVLLACMADNVSPLLVRRLLELGIAADAVDPQGRRAVDIAASAGRWAIVSLLDRSYPLPASVTDGLAAVDADADPATPSLPDRPPLDLLREALGFGNFDGMAALARLCDPQELGALLHDAELALDPQAVDWLLANGAAPEVLDACGDTPMFALLARGIDAVPALQVLLRRGLSPAGRGGLARLLSACAQHDHASRGLEQLALELLERGADPFAPSPAGDPPLSLAVRLGWLRLQQALLLLGVDREARDSHGMTALHLATALAREGSLKLLVQQGASPEARAADGQTPLGVALSIGRRDLADWLDWRVWPLPRRALRDGDLPAAAMSGDADAVRRLIDLGFAVDVVDAQGCTALLRAAGGGHLAVVDLLLARGANPQHAAASGATPLSAAVSMRQIDIVSALLDAGAELEYRLPGGVTVLMLASALGLPDIVARLLTAGANVHAGDAQQLGPLHCAALYGFSARDRSRLLALLDTLLLAGAEPDQAAAGSVTPLLLLLGARAEPGTACDEQVVLAAVERLLDEDVSLEVRDPRGFGPLHLAALHGLPLLVQRLLRAGADPDVRDALNRSPREIAVMRGFIDVAGEFEPRVPGVSSMARFLRDNG</sequence>
<reference evidence="3 4" key="1">
    <citation type="submission" date="2024-09" db="EMBL/GenBank/DDBJ databases">
        <authorList>
            <consortium name="All-Russian atlas of soil microorganisms"/>
            <consortium name="as a basis for the search for new antimicrobial producers and enzymes with unique properties"/>
            <person name="Sokolova E.A."/>
            <person name="Voronina E.N."/>
        </authorList>
    </citation>
    <scope>NUCLEOTIDE SEQUENCE [LARGE SCALE GENOMIC DNA]</scope>
    <source>
        <strain evidence="3 4">AF-22b-331.1</strain>
    </source>
</reference>
<organism evidence="3 4">
    <name type="scientific">Stenotrophomonas nematodicola</name>
    <dbReference type="NCBI Taxonomy" id="2656746"/>
    <lineage>
        <taxon>Bacteria</taxon>
        <taxon>Pseudomonadati</taxon>
        <taxon>Pseudomonadota</taxon>
        <taxon>Gammaproteobacteria</taxon>
        <taxon>Lysobacterales</taxon>
        <taxon>Lysobacteraceae</taxon>
        <taxon>Stenotrophomonas</taxon>
    </lineage>
</organism>